<dbReference type="Pfam" id="PF25976">
    <property type="entry name" value="LpqB_N"/>
    <property type="match status" value="1"/>
</dbReference>
<organism evidence="2 3">
    <name type="scientific">Labedella phragmitis</name>
    <dbReference type="NCBI Taxonomy" id="2498849"/>
    <lineage>
        <taxon>Bacteria</taxon>
        <taxon>Bacillati</taxon>
        <taxon>Actinomycetota</taxon>
        <taxon>Actinomycetes</taxon>
        <taxon>Micrococcales</taxon>
        <taxon>Microbacteriaceae</taxon>
        <taxon>Labedella</taxon>
    </lineage>
</organism>
<evidence type="ECO:0000313" key="3">
    <source>
        <dbReference type="Proteomes" id="UP000288547"/>
    </source>
</evidence>
<dbReference type="Pfam" id="PF10646">
    <property type="entry name" value="Germane"/>
    <property type="match status" value="1"/>
</dbReference>
<dbReference type="SMART" id="SM00909">
    <property type="entry name" value="Germane"/>
    <property type="match status" value="1"/>
</dbReference>
<name>A0A444PPT9_9MICO</name>
<dbReference type="OrthoDB" id="3226781at2"/>
<evidence type="ECO:0000259" key="1">
    <source>
        <dbReference type="SMART" id="SM00909"/>
    </source>
</evidence>
<accession>A0A444PPT9</accession>
<dbReference type="AlphaFoldDB" id="A0A444PPT9"/>
<dbReference type="RefSeq" id="WP_128496136.1">
    <property type="nucleotide sequence ID" value="NZ_RZNB01000007.1"/>
</dbReference>
<dbReference type="InterPro" id="IPR019606">
    <property type="entry name" value="GerMN"/>
</dbReference>
<evidence type="ECO:0000313" key="2">
    <source>
        <dbReference type="EMBL" id="RWZ46388.1"/>
    </source>
</evidence>
<dbReference type="Proteomes" id="UP000288547">
    <property type="component" value="Unassembled WGS sequence"/>
</dbReference>
<sequence>MKRVVATILAAFLVIVCAGCAGIPRSGQVQEGQPVTADDGLDITFIPSGPQPGSTPEQVLRGFIAAASGPQNNYAVAREYLAPRIEREWQPDVSVLVDASAERRFQAEGDAVQLLSVFPDAQVDANGVYERNPSDNPVVLTYGFEEVDGEWRISSAPDGIVLDASTFTTVFGTYALMFFDPTWTYLVPDLRWFPTRASTATTVVKELLDGPSPWLSGGVRTAFPDGTALSTQSVTVDGDVVRMDFSGGFTGENAVAQSRMRAQLAASLTGIGTLGPDSISSQGAVVSIDTLTVPSPRVDARALVLAEDGFGFLSGDVVERIDGLSPAVEGLAPSAVSVGVGLAFAAALTPDGVFIVPSTGDDPLRVDGRGGLLPPTVDPFGYTWSVPSDDPGAVLAFRRDGSSTEVATPWPEASSISSLQVSRDGTRVAALVTTASTTRLVVAAVTRSEPTGPPTVIGDLYELDETTNSPVAVTWVDDRSVAALTEDDEGDGEIEVYTIGSSSTIAPALAGATTVVGANTPQQIRALLGTGEIRVRSGSGWQTRATGVEVLATQLASLG</sequence>
<keyword evidence="3" id="KW-1185">Reference proteome</keyword>
<dbReference type="InterPro" id="IPR059026">
    <property type="entry name" value="LpqB_N"/>
</dbReference>
<gene>
    <name evidence="2" type="ORF">ELQ90_15170</name>
</gene>
<dbReference type="SUPFAM" id="SSF50993">
    <property type="entry name" value="Peptidase/esterase 'gauge' domain"/>
    <property type="match status" value="1"/>
</dbReference>
<reference evidence="2 3" key="1">
    <citation type="submission" date="2018-12" db="EMBL/GenBank/DDBJ databases">
        <authorList>
            <person name="Li F."/>
        </authorList>
    </citation>
    <scope>NUCLEOTIDE SEQUENCE [LARGE SCALE GENOMIC DNA]</scope>
    <source>
        <strain evidence="2 3">11W25H-1</strain>
    </source>
</reference>
<comment type="caution">
    <text evidence="2">The sequence shown here is derived from an EMBL/GenBank/DDBJ whole genome shotgun (WGS) entry which is preliminary data.</text>
</comment>
<proteinExistence type="predicted"/>
<dbReference type="Pfam" id="PF10647">
    <property type="entry name" value="Gmad1"/>
    <property type="match status" value="1"/>
</dbReference>
<dbReference type="EMBL" id="RZNB01000007">
    <property type="protein sequence ID" value="RWZ46388.1"/>
    <property type="molecule type" value="Genomic_DNA"/>
</dbReference>
<feature type="domain" description="GerMN" evidence="1">
    <location>
        <begin position="200"/>
        <end position="290"/>
    </location>
</feature>
<dbReference type="InterPro" id="IPR018910">
    <property type="entry name" value="LpqB_C"/>
</dbReference>
<protein>
    <recommendedName>
        <fullName evidence="1">GerMN domain-containing protein</fullName>
    </recommendedName>
</protein>